<dbReference type="CDD" id="cd03789">
    <property type="entry name" value="GT9_LPS_heptosyltransferase"/>
    <property type="match status" value="1"/>
</dbReference>
<sequence>MSTEPAAGRLYIVDFTGLGSACLAVPVLRGMEEANPRVRYTYLENALLRDPELLDAAGLRGLVGLAPSRWRRFDRSDWTDIAEFIERHRLDTVVNFRNPDLAVDGRYAEFRDWCGRSGLRLRWHDLYEVDDVGPLHVRERMARVLAAAGLTVAPAPDEWLRGPAPPPRGHRDQPLVGLFSSASSTAKRWPTDRWLGLARELAADDVTFVVLSGSGGDELDLTLDLAERLAAVVPRHRLVLAPAGGVRELVARLSTLSVLVANDTGVGHVAAACGTPVVSVFLSTDARVWRPRSRTAVAVQSAVGARCPNQRPLQGNCTRHYDTCDAPCHLDLPPEVIAKAVRNVLPAQ</sequence>
<dbReference type="InterPro" id="IPR051199">
    <property type="entry name" value="LPS_LOS_Heptosyltrfase"/>
</dbReference>
<keyword evidence="1" id="KW-0328">Glycosyltransferase</keyword>
<keyword evidence="4" id="KW-1185">Reference proteome</keyword>
<dbReference type="EMBL" id="CP117522">
    <property type="protein sequence ID" value="WNF00045.1"/>
    <property type="molecule type" value="Genomic_DNA"/>
</dbReference>
<dbReference type="Gene3D" id="3.40.50.2000">
    <property type="entry name" value="Glycogen Phosphorylase B"/>
    <property type="match status" value="1"/>
</dbReference>
<dbReference type="Proteomes" id="UP001305606">
    <property type="component" value="Chromosome"/>
</dbReference>
<organism evidence="3 4">
    <name type="scientific">Streptomyces luomodiensis</name>
    <dbReference type="NCBI Taxonomy" id="3026192"/>
    <lineage>
        <taxon>Bacteria</taxon>
        <taxon>Bacillati</taxon>
        <taxon>Actinomycetota</taxon>
        <taxon>Actinomycetes</taxon>
        <taxon>Kitasatosporales</taxon>
        <taxon>Streptomycetaceae</taxon>
        <taxon>Streptomyces</taxon>
    </lineage>
</organism>
<protein>
    <submittedName>
        <fullName evidence="3">Glycosyltransferase family 9 protein</fullName>
    </submittedName>
</protein>
<evidence type="ECO:0000256" key="1">
    <source>
        <dbReference type="ARBA" id="ARBA00022676"/>
    </source>
</evidence>
<accession>A0ABY9VDL1</accession>
<evidence type="ECO:0000313" key="3">
    <source>
        <dbReference type="EMBL" id="WNF00045.1"/>
    </source>
</evidence>
<dbReference type="RefSeq" id="WP_311038473.1">
    <property type="nucleotide sequence ID" value="NZ_CP117522.1"/>
</dbReference>
<gene>
    <name evidence="3" type="ORF">PS467_34350</name>
</gene>
<proteinExistence type="predicted"/>
<evidence type="ECO:0000256" key="2">
    <source>
        <dbReference type="ARBA" id="ARBA00022679"/>
    </source>
</evidence>
<dbReference type="InterPro" id="IPR002201">
    <property type="entry name" value="Glyco_trans_9"/>
</dbReference>
<dbReference type="PANTHER" id="PTHR30160">
    <property type="entry name" value="TETRAACYLDISACCHARIDE 4'-KINASE-RELATED"/>
    <property type="match status" value="1"/>
</dbReference>
<dbReference type="Pfam" id="PF01075">
    <property type="entry name" value="Glyco_transf_9"/>
    <property type="match status" value="1"/>
</dbReference>
<name>A0ABY9VDL1_9ACTN</name>
<evidence type="ECO:0000313" key="4">
    <source>
        <dbReference type="Proteomes" id="UP001305606"/>
    </source>
</evidence>
<reference evidence="3 4" key="1">
    <citation type="submission" date="2023-02" db="EMBL/GenBank/DDBJ databases">
        <title>Streptomyces sp. SCA4-21 with antifungal activity against Fusarium oxysporum f. sp. cubense, Streptomyces sp. SCA2-17 with antifungal activity against Fusarium oxysporum f. sp. cubense.</title>
        <authorList>
            <person name="Qi D."/>
        </authorList>
    </citation>
    <scope>NUCLEOTIDE SEQUENCE [LARGE SCALE GENOMIC DNA]</scope>
    <source>
        <strain evidence="3 4">SCA4-21</strain>
    </source>
</reference>
<dbReference type="SUPFAM" id="SSF53756">
    <property type="entry name" value="UDP-Glycosyltransferase/glycogen phosphorylase"/>
    <property type="match status" value="1"/>
</dbReference>
<keyword evidence="2" id="KW-0808">Transferase</keyword>